<accession>D0RMA8</accession>
<organism evidence="2 3">
    <name type="scientific">Phytophthora infestans (strain T30-4)</name>
    <name type="common">Potato late blight agent</name>
    <dbReference type="NCBI Taxonomy" id="403677"/>
    <lineage>
        <taxon>Eukaryota</taxon>
        <taxon>Sar</taxon>
        <taxon>Stramenopiles</taxon>
        <taxon>Oomycota</taxon>
        <taxon>Peronosporomycetes</taxon>
        <taxon>Peronosporales</taxon>
        <taxon>Peronosporaceae</taxon>
        <taxon>Phytophthora</taxon>
    </lineage>
</organism>
<dbReference type="KEGG" id="pif:PITG_22426"/>
<dbReference type="GeneID" id="9468215"/>
<evidence type="ECO:0000313" key="3">
    <source>
        <dbReference type="Proteomes" id="UP000006643"/>
    </source>
</evidence>
<sequence>MAPRRTLGLHPGVYCSLVQSRARRQLVISDEEPQTKGLRMTNRNACGVTKTLSYGTRATYLARPVTSSMMGFQGPMTPRMRTQTPVSTPTECQWLLFFRIEACIFQCLAPRGTVEVVEHLKEVRSTLPSMTSTPGWAAAGTIPAWSGASARQPPASPRSGTYGLPFQRASPMNVATFKERAGALEQEGNVGAQGGRYAPNAVPPQGQVTSPHYDQGVPNGSHGSERGAPQDVPIVGIPTELRNAVKAIVSFYSETATYKRAAAFWRSFDRCMLGLDAQMRLTAFEQCLKGTLGQEWCYNARINDFETLGAVLNANLAASIQEACALLLYKNLHLPVEEADEFANSRTTLRNVSAVTSTQSQMLHQLQQMNQLMLKRQQDPGTSQGFVGAVAPTNVPSSSVQGLPRVPRKGKWFADAVDVLDVVVRRVRGAMAAKIGATSLGTTRWSATGRNPKGITGAGNVAKWNMAAMWNVTVPAETLSTRSKPYEGALETITEDASGARSSQLSAVTGQVSAGQERTEAQKAEEDKERTKGKDSTQHYERLLTDEELDMLEHGGDQ</sequence>
<proteinExistence type="predicted"/>
<dbReference type="HOGENOM" id="CLU_488866_0_0_1"/>
<dbReference type="eggNOG" id="ENOG502RGJS">
    <property type="taxonomic scope" value="Eukaryota"/>
</dbReference>
<feature type="non-terminal residue" evidence="2">
    <location>
        <position position="558"/>
    </location>
</feature>
<feature type="region of interest" description="Disordered" evidence="1">
    <location>
        <begin position="190"/>
        <end position="230"/>
    </location>
</feature>
<dbReference type="InParanoid" id="D0RMA8"/>
<feature type="region of interest" description="Disordered" evidence="1">
    <location>
        <begin position="494"/>
        <end position="558"/>
    </location>
</feature>
<feature type="region of interest" description="Disordered" evidence="1">
    <location>
        <begin position="146"/>
        <end position="165"/>
    </location>
</feature>
<dbReference type="AlphaFoldDB" id="D0RMA8"/>
<dbReference type="OrthoDB" id="133225at2759"/>
<gene>
    <name evidence="2" type="ORF">PITG_22426</name>
</gene>
<dbReference type="Proteomes" id="UP000006643">
    <property type="component" value="Unassembled WGS sequence"/>
</dbReference>
<name>D0RMA8_PHYIT</name>
<dbReference type="VEuPathDB" id="FungiDB:PITG_22426"/>
<dbReference type="EMBL" id="GG690511">
    <property type="protein sequence ID" value="EEY61734.1"/>
    <property type="molecule type" value="Genomic_DNA"/>
</dbReference>
<feature type="compositionally biased region" description="Polar residues" evidence="1">
    <location>
        <begin position="500"/>
        <end position="516"/>
    </location>
</feature>
<evidence type="ECO:0000256" key="1">
    <source>
        <dbReference type="SAM" id="MobiDB-lite"/>
    </source>
</evidence>
<protein>
    <submittedName>
        <fullName evidence="2">Uncharacterized protein</fullName>
    </submittedName>
</protein>
<keyword evidence="3" id="KW-1185">Reference proteome</keyword>
<dbReference type="RefSeq" id="XP_002909822.1">
    <property type="nucleotide sequence ID" value="XM_002909776.1"/>
</dbReference>
<feature type="compositionally biased region" description="Basic and acidic residues" evidence="1">
    <location>
        <begin position="517"/>
        <end position="558"/>
    </location>
</feature>
<evidence type="ECO:0000313" key="2">
    <source>
        <dbReference type="EMBL" id="EEY61734.1"/>
    </source>
</evidence>
<reference evidence="3" key="1">
    <citation type="journal article" date="2009" name="Nature">
        <title>Genome sequence and analysis of the Irish potato famine pathogen Phytophthora infestans.</title>
        <authorList>
            <consortium name="The Broad Institute Genome Sequencing Platform"/>
            <person name="Haas B.J."/>
            <person name="Kamoun S."/>
            <person name="Zody M.C."/>
            <person name="Jiang R.H."/>
            <person name="Handsaker R.E."/>
            <person name="Cano L.M."/>
            <person name="Grabherr M."/>
            <person name="Kodira C.D."/>
            <person name="Raffaele S."/>
            <person name="Torto-Alalibo T."/>
            <person name="Bozkurt T.O."/>
            <person name="Ah-Fong A.M."/>
            <person name="Alvarado L."/>
            <person name="Anderson V.L."/>
            <person name="Armstrong M.R."/>
            <person name="Avrova A."/>
            <person name="Baxter L."/>
            <person name="Beynon J."/>
            <person name="Boevink P.C."/>
            <person name="Bollmann S.R."/>
            <person name="Bos J.I."/>
            <person name="Bulone V."/>
            <person name="Cai G."/>
            <person name="Cakir C."/>
            <person name="Carrington J.C."/>
            <person name="Chawner M."/>
            <person name="Conti L."/>
            <person name="Costanzo S."/>
            <person name="Ewan R."/>
            <person name="Fahlgren N."/>
            <person name="Fischbach M.A."/>
            <person name="Fugelstad J."/>
            <person name="Gilroy E.M."/>
            <person name="Gnerre S."/>
            <person name="Green P.J."/>
            <person name="Grenville-Briggs L.J."/>
            <person name="Griffith J."/>
            <person name="Grunwald N.J."/>
            <person name="Horn K."/>
            <person name="Horner N.R."/>
            <person name="Hu C.H."/>
            <person name="Huitema E."/>
            <person name="Jeong D.H."/>
            <person name="Jones A.M."/>
            <person name="Jones J.D."/>
            <person name="Jones R.W."/>
            <person name="Karlsson E.K."/>
            <person name="Kunjeti S.G."/>
            <person name="Lamour K."/>
            <person name="Liu Z."/>
            <person name="Ma L."/>
            <person name="Maclean D."/>
            <person name="Chibucos M.C."/>
            <person name="McDonald H."/>
            <person name="McWalters J."/>
            <person name="Meijer H.J."/>
            <person name="Morgan W."/>
            <person name="Morris P.F."/>
            <person name="Munro C.A."/>
            <person name="O'Neill K."/>
            <person name="Ospina-Giraldo M."/>
            <person name="Pinzon A."/>
            <person name="Pritchard L."/>
            <person name="Ramsahoye B."/>
            <person name="Ren Q."/>
            <person name="Restrepo S."/>
            <person name="Roy S."/>
            <person name="Sadanandom A."/>
            <person name="Savidor A."/>
            <person name="Schornack S."/>
            <person name="Schwartz D.C."/>
            <person name="Schumann U.D."/>
            <person name="Schwessinger B."/>
            <person name="Seyer L."/>
            <person name="Sharpe T."/>
            <person name="Silvar C."/>
            <person name="Song J."/>
            <person name="Studholme D.J."/>
            <person name="Sykes S."/>
            <person name="Thines M."/>
            <person name="van de Vondervoort P.J."/>
            <person name="Phuntumart V."/>
            <person name="Wawra S."/>
            <person name="Weide R."/>
            <person name="Win J."/>
            <person name="Young C."/>
            <person name="Zhou S."/>
            <person name="Fry W."/>
            <person name="Meyers B.C."/>
            <person name="van West P."/>
            <person name="Ristaino J."/>
            <person name="Govers F."/>
            <person name="Birch P.R."/>
            <person name="Whisson S.C."/>
            <person name="Judelson H.S."/>
            <person name="Nusbaum C."/>
        </authorList>
    </citation>
    <scope>NUCLEOTIDE SEQUENCE [LARGE SCALE GENOMIC DNA]</scope>
    <source>
        <strain evidence="3">T30-4</strain>
    </source>
</reference>